<dbReference type="InterPro" id="IPR027417">
    <property type="entry name" value="P-loop_NTPase"/>
</dbReference>
<organism evidence="5 6">
    <name type="scientific">Huso huso</name>
    <name type="common">Beluga</name>
    <name type="synonym">Acipenser huso</name>
    <dbReference type="NCBI Taxonomy" id="61971"/>
    <lineage>
        <taxon>Eukaryota</taxon>
        <taxon>Metazoa</taxon>
        <taxon>Chordata</taxon>
        <taxon>Craniata</taxon>
        <taxon>Vertebrata</taxon>
        <taxon>Euteleostomi</taxon>
        <taxon>Actinopterygii</taxon>
        <taxon>Chondrostei</taxon>
        <taxon>Acipenseriformes</taxon>
        <taxon>Acipenseridae</taxon>
        <taxon>Huso</taxon>
    </lineage>
</organism>
<dbReference type="PROSITE" id="PS51421">
    <property type="entry name" value="RAS"/>
    <property type="match status" value="1"/>
</dbReference>
<dbReference type="Pfam" id="PF00071">
    <property type="entry name" value="Ras"/>
    <property type="match status" value="1"/>
</dbReference>
<dbReference type="Pfam" id="PF13499">
    <property type="entry name" value="EF-hand_7"/>
    <property type="match status" value="1"/>
</dbReference>
<sequence length="701" mass="79523">MAGRRRGRELLGEGGGSPREAGRGRQAAGSPRAGRGEAAGSPRAGRGEAAGSPRAGRGEAAAGSVQQDMLEKARDLFQLCDKEEKGFITKRDMQCLQNELPLTPEQLEDVFDSLDQDVNGYLTPMEFSMGLGEFIGVEVLPEPEGSDSSVLEDTFVSGGWEGNLSLLEDSEERRFCVMMQQLGATQVFQDQSEVRELWARLHRDRPELLSDFEALLSKVSTHIQEVHLEKNSMEQALRRRECDHDREVRSLYEEMEHQITIEKDRLLNQDSLRQSDKSLQLQRELGTKERELEGIVGRQRQLESQLHELSYEQVETQVQNERLRHTNKDLQDQLERSTRELETARHHLRQLQEEATREERQKDRDVVTVSRNMQKEKESLLKQLELLREMNKKLRDERDAHESRMLTLPGKKPLLKKGSVIGKYFMEDKPIKRQLSPPNLASPPPEEVTAEPNRKNSKYATNQRAEEADGCVEEEGQRQEDVEIKLLTRGPPAGTETVDCSPSPLPPERVFKVVLVGNSGVGKSSFIHRFCQGCFLSEISATVGIDYQVRSLSVDTTPVALQLWDTAGQERFRSITKQYFRKADGILVMYDVTQEYSFTSVRNWMTSVQEGVEDSAVIFLLGNKTDVAGPQGREVTTEEGLRLAQEYQAVFYECSAKAGYNITQPMMHMARLLAEQEDKQCYSALYLSKDYDKKKGCCIKN</sequence>
<feature type="region of interest" description="Disordered" evidence="3">
    <location>
        <begin position="429"/>
        <end position="479"/>
    </location>
</feature>
<dbReference type="Gene3D" id="1.10.238.10">
    <property type="entry name" value="EF-hand"/>
    <property type="match status" value="1"/>
</dbReference>
<feature type="region of interest" description="Disordered" evidence="3">
    <location>
        <begin position="1"/>
        <end position="66"/>
    </location>
</feature>
<dbReference type="InterPro" id="IPR001806">
    <property type="entry name" value="Small_GTPase"/>
</dbReference>
<dbReference type="Gene3D" id="3.40.50.300">
    <property type="entry name" value="P-loop containing nucleotide triphosphate hydrolases"/>
    <property type="match status" value="1"/>
</dbReference>
<dbReference type="InterPro" id="IPR005225">
    <property type="entry name" value="Small_GTP-bd"/>
</dbReference>
<dbReference type="PROSITE" id="PS51419">
    <property type="entry name" value="RAB"/>
    <property type="match status" value="1"/>
</dbReference>
<protein>
    <submittedName>
        <fullName evidence="5">Ras-related protein Rab-44-like</fullName>
    </submittedName>
</protein>
<keyword evidence="6" id="KW-1185">Reference proteome</keyword>
<evidence type="ECO:0000313" key="6">
    <source>
        <dbReference type="Proteomes" id="UP001369086"/>
    </source>
</evidence>
<dbReference type="SMART" id="SM00173">
    <property type="entry name" value="RAS"/>
    <property type="match status" value="1"/>
</dbReference>
<dbReference type="PROSITE" id="PS50222">
    <property type="entry name" value="EF_HAND_2"/>
    <property type="match status" value="1"/>
</dbReference>
<dbReference type="PRINTS" id="PR00449">
    <property type="entry name" value="RASTRNSFRMNG"/>
</dbReference>
<dbReference type="PROSITE" id="PS51420">
    <property type="entry name" value="RHO"/>
    <property type="match status" value="1"/>
</dbReference>
<name>A0ABR0YIL0_HUSHU</name>
<comment type="caution">
    <text evidence="5">The sequence shown here is derived from an EMBL/GenBank/DDBJ whole genome shotgun (WGS) entry which is preliminary data.</text>
</comment>
<dbReference type="SMART" id="SM00174">
    <property type="entry name" value="RHO"/>
    <property type="match status" value="1"/>
</dbReference>
<dbReference type="PANTHER" id="PTHR47977">
    <property type="entry name" value="RAS-RELATED PROTEIN RAB"/>
    <property type="match status" value="1"/>
</dbReference>
<dbReference type="SMART" id="SM00175">
    <property type="entry name" value="RAB"/>
    <property type="match status" value="1"/>
</dbReference>
<dbReference type="SUPFAM" id="SSF52540">
    <property type="entry name" value="P-loop containing nucleoside triphosphate hydrolases"/>
    <property type="match status" value="1"/>
</dbReference>
<accession>A0ABR0YIL0</accession>
<keyword evidence="1" id="KW-0547">Nucleotide-binding</keyword>
<dbReference type="InterPro" id="IPR011992">
    <property type="entry name" value="EF-hand-dom_pair"/>
</dbReference>
<dbReference type="NCBIfam" id="TIGR00231">
    <property type="entry name" value="small_GTP"/>
    <property type="match status" value="1"/>
</dbReference>
<proteinExistence type="predicted"/>
<evidence type="ECO:0000313" key="5">
    <source>
        <dbReference type="EMBL" id="KAK6472466.1"/>
    </source>
</evidence>
<feature type="domain" description="EF-hand" evidence="4">
    <location>
        <begin position="102"/>
        <end position="137"/>
    </location>
</feature>
<dbReference type="InterPro" id="IPR002048">
    <property type="entry name" value="EF_hand_dom"/>
</dbReference>
<feature type="compositionally biased region" description="Basic and acidic residues" evidence="3">
    <location>
        <begin position="321"/>
        <end position="340"/>
    </location>
</feature>
<dbReference type="SMART" id="SM00177">
    <property type="entry name" value="ARF"/>
    <property type="match status" value="1"/>
</dbReference>
<dbReference type="EMBL" id="JAHFZB010000029">
    <property type="protein sequence ID" value="KAK6472466.1"/>
    <property type="molecule type" value="Genomic_DNA"/>
</dbReference>
<dbReference type="CDD" id="cd00154">
    <property type="entry name" value="Rab"/>
    <property type="match status" value="1"/>
</dbReference>
<dbReference type="SMART" id="SM00054">
    <property type="entry name" value="EFh"/>
    <property type="match status" value="2"/>
</dbReference>
<dbReference type="SUPFAM" id="SSF47473">
    <property type="entry name" value="EF-hand"/>
    <property type="match status" value="1"/>
</dbReference>
<dbReference type="SMART" id="SM00176">
    <property type="entry name" value="RAN"/>
    <property type="match status" value="1"/>
</dbReference>
<gene>
    <name evidence="5" type="ORF">HHUSO_G28210</name>
</gene>
<dbReference type="Proteomes" id="UP001369086">
    <property type="component" value="Unassembled WGS sequence"/>
</dbReference>
<dbReference type="InterPro" id="IPR050227">
    <property type="entry name" value="Rab"/>
</dbReference>
<feature type="region of interest" description="Disordered" evidence="3">
    <location>
        <begin position="320"/>
        <end position="340"/>
    </location>
</feature>
<reference evidence="5 6" key="1">
    <citation type="submission" date="2021-05" db="EMBL/GenBank/DDBJ databases">
        <authorList>
            <person name="Zahm M."/>
            <person name="Klopp C."/>
            <person name="Cabau C."/>
            <person name="Kuhl H."/>
            <person name="Suciu R."/>
            <person name="Ciorpac M."/>
            <person name="Holostenco D."/>
            <person name="Gessner J."/>
            <person name="Wuertz S."/>
            <person name="Hohne C."/>
            <person name="Stock M."/>
            <person name="Gislard M."/>
            <person name="Lluch J."/>
            <person name="Milhes M."/>
            <person name="Lampietro C."/>
            <person name="Lopez Roques C."/>
            <person name="Donnadieu C."/>
            <person name="Du K."/>
            <person name="Schartl M."/>
            <person name="Guiguen Y."/>
        </authorList>
    </citation>
    <scope>NUCLEOTIDE SEQUENCE [LARGE SCALE GENOMIC DNA]</scope>
    <source>
        <strain evidence="5">Hh-F2</strain>
        <tissue evidence="5">Blood</tissue>
    </source>
</reference>
<evidence type="ECO:0000256" key="3">
    <source>
        <dbReference type="SAM" id="MobiDB-lite"/>
    </source>
</evidence>
<evidence type="ECO:0000256" key="2">
    <source>
        <dbReference type="ARBA" id="ARBA00023134"/>
    </source>
</evidence>
<keyword evidence="2" id="KW-0342">GTP-binding</keyword>
<evidence type="ECO:0000259" key="4">
    <source>
        <dbReference type="PROSITE" id="PS50222"/>
    </source>
</evidence>
<evidence type="ECO:0000256" key="1">
    <source>
        <dbReference type="ARBA" id="ARBA00022741"/>
    </source>
</evidence>